<reference evidence="2" key="1">
    <citation type="submission" date="2024-06" db="EMBL/GenBank/DDBJ databases">
        <authorList>
            <consortium name="consrtm"/>
            <person name="Uemura M."/>
            <person name="Terahara T."/>
        </authorList>
    </citation>
    <scope>NUCLEOTIDE SEQUENCE</scope>
    <source>
        <strain evidence="2">KM77-8</strain>
    </source>
</reference>
<evidence type="ECO:0000256" key="1">
    <source>
        <dbReference type="SAM" id="MobiDB-lite"/>
    </source>
</evidence>
<evidence type="ECO:0000313" key="2">
    <source>
        <dbReference type="EMBL" id="BFO16657.1"/>
    </source>
</evidence>
<organism evidence="2">
    <name type="scientific">Streptomyces haneummycinicus</name>
    <dbReference type="NCBI Taxonomy" id="3074435"/>
    <lineage>
        <taxon>Bacteria</taxon>
        <taxon>Bacillati</taxon>
        <taxon>Actinomycetota</taxon>
        <taxon>Actinomycetes</taxon>
        <taxon>Kitasatosporales</taxon>
        <taxon>Streptomycetaceae</taxon>
        <taxon>Streptomyces</taxon>
    </lineage>
</organism>
<accession>A0AAT9HGX8</accession>
<feature type="region of interest" description="Disordered" evidence="1">
    <location>
        <begin position="1"/>
        <end position="27"/>
    </location>
</feature>
<dbReference type="AlphaFoldDB" id="A0AAT9HGX8"/>
<dbReference type="EMBL" id="AP035768">
    <property type="protein sequence ID" value="BFO16657.1"/>
    <property type="molecule type" value="Genomic_DNA"/>
</dbReference>
<gene>
    <name evidence="2" type="ORF">SHKM778_30450</name>
</gene>
<sequence length="63" mass="5596">MGGRDPTWARDGSGAGGGSSREGDASAGGVARGYAAVGVQEPNAAPEVGAAGGALGGPAGAAG</sequence>
<reference evidence="2" key="2">
    <citation type="submission" date="2024-07" db="EMBL/GenBank/DDBJ databases">
        <title>Streptomyces haneummycinica sp. nov., a new antibiotic-producing actinobacterium isolated from marine sediment.</title>
        <authorList>
            <person name="Uemura M."/>
            <person name="Hamada M."/>
            <person name="Hirano S."/>
            <person name="Kobayashi K."/>
            <person name="Ohshiro T."/>
            <person name="Kobayashi T."/>
            <person name="Terahara T."/>
        </authorList>
    </citation>
    <scope>NUCLEOTIDE SEQUENCE</scope>
    <source>
        <strain evidence="2">KM77-8</strain>
    </source>
</reference>
<protein>
    <submittedName>
        <fullName evidence="2">Uncharacterized protein</fullName>
    </submittedName>
</protein>
<name>A0AAT9HGX8_9ACTN</name>
<proteinExistence type="predicted"/>